<keyword evidence="17" id="KW-1185">Reference proteome</keyword>
<dbReference type="GO" id="GO:0000122">
    <property type="term" value="P:negative regulation of transcription by RNA polymerase II"/>
    <property type="evidence" value="ECO:0007669"/>
    <property type="project" value="TreeGrafter"/>
</dbReference>
<dbReference type="KEGG" id="api:100161852"/>
<evidence type="ECO:0000256" key="11">
    <source>
        <dbReference type="ARBA" id="ARBA00023242"/>
    </source>
</evidence>
<sequence length="284" mass="30939">MTCSIMCLIRKRFPQMTVDGTHHHQCQPANCWKCPVCSAVCTSASAAQKHLDNHNGIRAFVCTICQYKGNTLRGLRTHIRMHFNKRMIPDLMEEDYVTCLIDENSASSMVDGRAKTPTTLDSADKPSAPSTVLIKTASAVASSSSLSPSPSSSSSSTAAAATVIVDDEPKELVVVKQEPINGMAAPPTMEELATGAYRRQQHELPATASDELLQQQLPPPPPTPQLQMQTAGGNKRTGMTAKYCKACDISFNYLSTFIAHKKYYCRNSTEYKCNTENAKTATVT</sequence>
<evidence type="ECO:0000256" key="12">
    <source>
        <dbReference type="PROSITE-ProRule" id="PRU00042"/>
    </source>
</evidence>
<keyword evidence="5 12" id="KW-0863">Zinc-finger</keyword>
<keyword evidence="7" id="KW-0805">Transcription regulation</keyword>
<proteinExistence type="predicted"/>
<dbReference type="PROSITE" id="PS51810">
    <property type="entry name" value="ZF_CCHC_FOG"/>
    <property type="match status" value="1"/>
</dbReference>
<evidence type="ECO:0000256" key="10">
    <source>
        <dbReference type="ARBA" id="ARBA00023163"/>
    </source>
</evidence>
<feature type="domain" description="C2H2-type" evidence="14">
    <location>
        <begin position="60"/>
        <end position="87"/>
    </location>
</feature>
<dbReference type="GO" id="GO:0061629">
    <property type="term" value="F:RNA polymerase II-specific DNA-binding transcription factor binding"/>
    <property type="evidence" value="ECO:0007669"/>
    <property type="project" value="InterPro"/>
</dbReference>
<reference evidence="16" key="2">
    <citation type="submission" date="2022-06" db="UniProtKB">
        <authorList>
            <consortium name="EnsemblMetazoa"/>
        </authorList>
    </citation>
    <scope>IDENTIFICATION</scope>
</reference>
<evidence type="ECO:0000256" key="1">
    <source>
        <dbReference type="ARBA" id="ARBA00004123"/>
    </source>
</evidence>
<dbReference type="GO" id="GO:0009653">
    <property type="term" value="P:anatomical structure morphogenesis"/>
    <property type="evidence" value="ECO:0007669"/>
    <property type="project" value="UniProtKB-ARBA"/>
</dbReference>
<dbReference type="Gene3D" id="3.30.160.60">
    <property type="entry name" value="Classic Zinc Finger"/>
    <property type="match status" value="1"/>
</dbReference>
<dbReference type="PANTHER" id="PTHR12958">
    <property type="entry name" value="FRIEND OF GATA2-RELATED"/>
    <property type="match status" value="1"/>
</dbReference>
<evidence type="ECO:0000256" key="13">
    <source>
        <dbReference type="SAM" id="MobiDB-lite"/>
    </source>
</evidence>
<dbReference type="SMART" id="SM00355">
    <property type="entry name" value="ZnF_C2H2"/>
    <property type="match status" value="2"/>
</dbReference>
<evidence type="ECO:0000256" key="3">
    <source>
        <dbReference type="ARBA" id="ARBA00022723"/>
    </source>
</evidence>
<keyword evidence="4" id="KW-0677">Repeat</keyword>
<dbReference type="GO" id="GO:0005634">
    <property type="term" value="C:nucleus"/>
    <property type="evidence" value="ECO:0007669"/>
    <property type="project" value="UniProtKB-SubCell"/>
</dbReference>
<evidence type="ECO:0000256" key="4">
    <source>
        <dbReference type="ARBA" id="ARBA00022737"/>
    </source>
</evidence>
<dbReference type="PANTHER" id="PTHR12958:SF3">
    <property type="entry name" value="ZINC FINGER PROTEIN USH"/>
    <property type="match status" value="1"/>
</dbReference>
<evidence type="ECO:0000256" key="6">
    <source>
        <dbReference type="ARBA" id="ARBA00022833"/>
    </source>
</evidence>
<dbReference type="InterPro" id="IPR039746">
    <property type="entry name" value="FOG"/>
</dbReference>
<dbReference type="InterPro" id="IPR013087">
    <property type="entry name" value="Znf_C2H2_type"/>
</dbReference>
<dbReference type="GeneID" id="100161852"/>
<dbReference type="OrthoDB" id="8742770at2759"/>
<organism evidence="16 17">
    <name type="scientific">Acyrthosiphon pisum</name>
    <name type="common">Pea aphid</name>
    <dbReference type="NCBI Taxonomy" id="7029"/>
    <lineage>
        <taxon>Eukaryota</taxon>
        <taxon>Metazoa</taxon>
        <taxon>Ecdysozoa</taxon>
        <taxon>Arthropoda</taxon>
        <taxon>Hexapoda</taxon>
        <taxon>Insecta</taxon>
        <taxon>Pterygota</taxon>
        <taxon>Neoptera</taxon>
        <taxon>Paraneoptera</taxon>
        <taxon>Hemiptera</taxon>
        <taxon>Sternorrhyncha</taxon>
        <taxon>Aphidomorpha</taxon>
        <taxon>Aphidoidea</taxon>
        <taxon>Aphididae</taxon>
        <taxon>Macrosiphini</taxon>
        <taxon>Acyrthosiphon</taxon>
    </lineage>
</organism>
<evidence type="ECO:0000313" key="16">
    <source>
        <dbReference type="EnsemblMetazoa" id="XP_003248666.2"/>
    </source>
</evidence>
<dbReference type="InterPro" id="IPR036236">
    <property type="entry name" value="Znf_C2H2_sf"/>
</dbReference>
<dbReference type="GO" id="GO:0030154">
    <property type="term" value="P:cell differentiation"/>
    <property type="evidence" value="ECO:0007669"/>
    <property type="project" value="UniProtKB-ARBA"/>
</dbReference>
<dbReference type="Pfam" id="PF25445">
    <property type="entry name" value="CCHC_ZFPM2"/>
    <property type="match status" value="1"/>
</dbReference>
<dbReference type="InterPro" id="IPR034731">
    <property type="entry name" value="Znf_CCHC_FOG"/>
</dbReference>
<dbReference type="RefSeq" id="XP_003248666.2">
    <property type="nucleotide sequence ID" value="XM_003248618.4"/>
</dbReference>
<evidence type="ECO:0000256" key="5">
    <source>
        <dbReference type="ARBA" id="ARBA00022771"/>
    </source>
</evidence>
<feature type="domain" description="CCHC FOG-type" evidence="15">
    <location>
        <begin position="236"/>
        <end position="269"/>
    </location>
</feature>
<dbReference type="GO" id="GO:0007507">
    <property type="term" value="P:heart development"/>
    <property type="evidence" value="ECO:0007669"/>
    <property type="project" value="TreeGrafter"/>
</dbReference>
<evidence type="ECO:0000256" key="7">
    <source>
        <dbReference type="ARBA" id="ARBA00023015"/>
    </source>
</evidence>
<dbReference type="SUPFAM" id="SSF57667">
    <property type="entry name" value="beta-beta-alpha zinc fingers"/>
    <property type="match status" value="2"/>
</dbReference>
<comment type="subcellular location">
    <subcellularLocation>
        <location evidence="1">Nucleus</location>
    </subcellularLocation>
</comment>
<reference evidence="17" key="1">
    <citation type="submission" date="2010-06" db="EMBL/GenBank/DDBJ databases">
        <authorList>
            <person name="Jiang H."/>
            <person name="Abraham K."/>
            <person name="Ali S."/>
            <person name="Alsbrooks S.L."/>
            <person name="Anim B.N."/>
            <person name="Anosike U.S."/>
            <person name="Attaway T."/>
            <person name="Bandaranaike D.P."/>
            <person name="Battles P.K."/>
            <person name="Bell S.N."/>
            <person name="Bell A.V."/>
            <person name="Beltran B."/>
            <person name="Bickham C."/>
            <person name="Bustamante Y."/>
            <person name="Caleb T."/>
            <person name="Canada A."/>
            <person name="Cardenas V."/>
            <person name="Carter K."/>
            <person name="Chacko J."/>
            <person name="Chandrabose M.N."/>
            <person name="Chavez D."/>
            <person name="Chavez A."/>
            <person name="Chen L."/>
            <person name="Chu H.-S."/>
            <person name="Claassen K.J."/>
            <person name="Cockrell R."/>
            <person name="Collins M."/>
            <person name="Cooper J.A."/>
            <person name="Cree A."/>
            <person name="Curry S.M."/>
            <person name="Da Y."/>
            <person name="Dao M.D."/>
            <person name="Das B."/>
            <person name="Davila M.-L."/>
            <person name="Davy-Carroll L."/>
            <person name="Denson S."/>
            <person name="Dinh H."/>
            <person name="Ebong V.E."/>
            <person name="Edwards J.R."/>
            <person name="Egan A."/>
            <person name="El-Daye J."/>
            <person name="Escobedo L."/>
            <person name="Fernandez S."/>
            <person name="Fernando P.R."/>
            <person name="Flagg N."/>
            <person name="Forbes L.D."/>
            <person name="Fowler R.G."/>
            <person name="Fu Q."/>
            <person name="Gabisi R.A."/>
            <person name="Ganer J."/>
            <person name="Garbino Pronczuk A."/>
            <person name="Garcia R.M."/>
            <person name="Garner T."/>
            <person name="Garrett T.E."/>
            <person name="Gonzalez D.A."/>
            <person name="Hamid H."/>
            <person name="Hawkins E.S."/>
            <person name="Hirani K."/>
            <person name="Hogues M.E."/>
            <person name="Hollins B."/>
            <person name="Hsiao C.-H."/>
            <person name="Jabil R."/>
            <person name="James M.L."/>
            <person name="Jhangiani S.N."/>
            <person name="Johnson B."/>
            <person name="Johnson Q."/>
            <person name="Joshi V."/>
            <person name="Kalu J.B."/>
            <person name="Kam C."/>
            <person name="Kashfia A."/>
            <person name="Keebler J."/>
            <person name="Kisamo H."/>
            <person name="Kovar C.L."/>
            <person name="Lago L.A."/>
            <person name="Lai C.-Y."/>
            <person name="Laidlaw J."/>
            <person name="Lara F."/>
            <person name="Le T.-K."/>
            <person name="Lee S.L."/>
            <person name="Legall F.H."/>
            <person name="Lemon S.J."/>
            <person name="Lewis L.R."/>
            <person name="Li B."/>
            <person name="Liu Y."/>
            <person name="Liu Y.-S."/>
            <person name="Lopez J."/>
            <person name="Lozado R.J."/>
            <person name="Lu J."/>
            <person name="Madu R.C."/>
            <person name="Maheshwari M."/>
            <person name="Maheshwari R."/>
            <person name="Malloy K."/>
            <person name="Martinez E."/>
            <person name="Mathew T."/>
            <person name="Mercado I.C."/>
            <person name="Mercado C."/>
            <person name="Meyer B."/>
            <person name="Montgomery K."/>
            <person name="Morgan M.B."/>
            <person name="Munidasa M."/>
            <person name="Nazareth L.V."/>
            <person name="Nelson J."/>
            <person name="Ng B.M."/>
            <person name="Nguyen N.B."/>
            <person name="Nguyen P.Q."/>
            <person name="Nguyen T."/>
            <person name="Obregon M."/>
            <person name="Okwuonu G.O."/>
            <person name="Onwere C.G."/>
            <person name="Orozco G."/>
            <person name="Parra A."/>
            <person name="Patel S."/>
            <person name="Patil S."/>
            <person name="Perez A."/>
            <person name="Perez Y."/>
            <person name="Pham C."/>
            <person name="Primus E.L."/>
            <person name="Pu L.-L."/>
            <person name="Puazo M."/>
            <person name="Qin X."/>
            <person name="Quiroz J.B."/>
            <person name="Reese J."/>
            <person name="Richards S."/>
            <person name="Rives C.M."/>
            <person name="Robberts R."/>
            <person name="Ruiz S.J."/>
            <person name="Ruiz M.J."/>
            <person name="Santibanez J."/>
            <person name="Schneider B.W."/>
            <person name="Sisson I."/>
            <person name="Smith M."/>
            <person name="Sodergren E."/>
            <person name="Song X.-Z."/>
            <person name="Song B.B."/>
            <person name="Summersgill H."/>
            <person name="Thelus R."/>
            <person name="Thornton R.D."/>
            <person name="Trejos Z.Y."/>
            <person name="Usmani K."/>
            <person name="Vattathil S."/>
            <person name="Villasana D."/>
            <person name="Walker D.L."/>
            <person name="Wang S."/>
            <person name="Wang K."/>
            <person name="White C.S."/>
            <person name="Williams A.C."/>
            <person name="Williamson J."/>
            <person name="Wilson K."/>
            <person name="Woghiren I.O."/>
            <person name="Woodworth J.R."/>
            <person name="Worley K.C."/>
            <person name="Wright R.A."/>
            <person name="Wu W."/>
            <person name="Young L."/>
            <person name="Zhang L."/>
            <person name="Zhang J."/>
            <person name="Zhu Y."/>
            <person name="Muzny D.M."/>
            <person name="Weinstock G."/>
            <person name="Gibbs R.A."/>
        </authorList>
    </citation>
    <scope>NUCLEOTIDE SEQUENCE [LARGE SCALE GENOMIC DNA]</scope>
    <source>
        <strain evidence="17">LSR1</strain>
    </source>
</reference>
<dbReference type="GO" id="GO:0003677">
    <property type="term" value="F:DNA binding"/>
    <property type="evidence" value="ECO:0007669"/>
    <property type="project" value="UniProtKB-KW"/>
</dbReference>
<name>A0A8R2A750_ACYPI</name>
<keyword evidence="2" id="KW-0678">Repressor</keyword>
<keyword evidence="11" id="KW-0539">Nucleus</keyword>
<dbReference type="AlphaFoldDB" id="A0A8R2A750"/>
<evidence type="ECO:0000259" key="14">
    <source>
        <dbReference type="PROSITE" id="PS50157"/>
    </source>
</evidence>
<keyword evidence="9" id="KW-0010">Activator</keyword>
<evidence type="ECO:0000259" key="15">
    <source>
        <dbReference type="PROSITE" id="PS51810"/>
    </source>
</evidence>
<feature type="region of interest" description="Disordered" evidence="13">
    <location>
        <begin position="213"/>
        <end position="234"/>
    </location>
</feature>
<keyword evidence="6" id="KW-0862">Zinc</keyword>
<keyword evidence="3" id="KW-0479">Metal-binding</keyword>
<dbReference type="GO" id="GO:0045944">
    <property type="term" value="P:positive regulation of transcription by RNA polymerase II"/>
    <property type="evidence" value="ECO:0007669"/>
    <property type="project" value="TreeGrafter"/>
</dbReference>
<accession>A0A8R2A750</accession>
<dbReference type="Pfam" id="PF12874">
    <property type="entry name" value="zf-met"/>
    <property type="match status" value="1"/>
</dbReference>
<evidence type="ECO:0000313" key="17">
    <source>
        <dbReference type="Proteomes" id="UP000007819"/>
    </source>
</evidence>
<keyword evidence="8" id="KW-0238">DNA-binding</keyword>
<keyword evidence="10" id="KW-0804">Transcription</keyword>
<protein>
    <submittedName>
        <fullName evidence="16">Uncharacterized protein</fullName>
    </submittedName>
</protein>
<evidence type="ECO:0000256" key="8">
    <source>
        <dbReference type="ARBA" id="ARBA00023125"/>
    </source>
</evidence>
<dbReference type="Proteomes" id="UP000007819">
    <property type="component" value="Chromosome X"/>
</dbReference>
<dbReference type="InterPro" id="IPR059121">
    <property type="entry name" value="CCHC_ZFPM2-like"/>
</dbReference>
<dbReference type="PROSITE" id="PS50157">
    <property type="entry name" value="ZINC_FINGER_C2H2_2"/>
    <property type="match status" value="1"/>
</dbReference>
<dbReference type="GO" id="GO:0008270">
    <property type="term" value="F:zinc ion binding"/>
    <property type="evidence" value="ECO:0007669"/>
    <property type="project" value="UniProtKB-KW"/>
</dbReference>
<dbReference type="PROSITE" id="PS00028">
    <property type="entry name" value="ZINC_FINGER_C2H2_1"/>
    <property type="match status" value="1"/>
</dbReference>
<evidence type="ECO:0000256" key="9">
    <source>
        <dbReference type="ARBA" id="ARBA00023159"/>
    </source>
</evidence>
<evidence type="ECO:0000256" key="2">
    <source>
        <dbReference type="ARBA" id="ARBA00022491"/>
    </source>
</evidence>
<dbReference type="EnsemblMetazoa" id="XM_003248618.4">
    <property type="protein sequence ID" value="XP_003248666.2"/>
    <property type="gene ID" value="LOC100161852"/>
</dbReference>